<dbReference type="EMBL" id="SACK01000001">
    <property type="protein sequence ID" value="RVU02454.1"/>
    <property type="molecule type" value="Genomic_DNA"/>
</dbReference>
<keyword evidence="2" id="KW-1185">Reference proteome</keyword>
<evidence type="ECO:0000313" key="2">
    <source>
        <dbReference type="Proteomes" id="UP000282759"/>
    </source>
</evidence>
<dbReference type="Proteomes" id="UP000282759">
    <property type="component" value="Unassembled WGS sequence"/>
</dbReference>
<comment type="caution">
    <text evidence="1">The sequence shown here is derived from an EMBL/GenBank/DDBJ whole genome shotgun (WGS) entry which is preliminary data.</text>
</comment>
<name>A0A3S3TJG1_9SPHI</name>
<reference evidence="1 2" key="1">
    <citation type="submission" date="2019-01" db="EMBL/GenBank/DDBJ databases">
        <authorList>
            <person name="Chen W.-M."/>
        </authorList>
    </citation>
    <scope>NUCLEOTIDE SEQUENCE [LARGE SCALE GENOMIC DNA]</scope>
    <source>
        <strain evidence="1 2">YBJ-36</strain>
    </source>
</reference>
<dbReference type="AlphaFoldDB" id="A0A3S3TJG1"/>
<gene>
    <name evidence="1" type="ORF">EOD41_00505</name>
</gene>
<organism evidence="1 2">
    <name type="scientific">Mucilaginibacter limnophilus</name>
    <dbReference type="NCBI Taxonomy" id="1932778"/>
    <lineage>
        <taxon>Bacteria</taxon>
        <taxon>Pseudomonadati</taxon>
        <taxon>Bacteroidota</taxon>
        <taxon>Sphingobacteriia</taxon>
        <taxon>Sphingobacteriales</taxon>
        <taxon>Sphingobacteriaceae</taxon>
        <taxon>Mucilaginibacter</taxon>
    </lineage>
</organism>
<dbReference type="RefSeq" id="WP_127702830.1">
    <property type="nucleotide sequence ID" value="NZ_SACK01000001.1"/>
</dbReference>
<dbReference type="OrthoDB" id="981159at2"/>
<sequence length="116" mass="14203">MEKHHGKIIEYRIRKNGYSISDLARCTQVNRRSVYNWFTQKNLKASIIYRVGCVLRHDFSEEFPELFTHDDFKQIYQVRQPFTQRANEPLFDETERWKNKYLNLLEKYNDTLLHVM</sequence>
<proteinExistence type="predicted"/>
<accession>A0A3S3TJG1</accession>
<protein>
    <submittedName>
        <fullName evidence="1">XRE family transcriptional regulator</fullName>
    </submittedName>
</protein>
<evidence type="ECO:0000313" key="1">
    <source>
        <dbReference type="EMBL" id="RVU02454.1"/>
    </source>
</evidence>